<protein>
    <recommendedName>
        <fullName evidence="9">Major facilitator superfamily (MFS) profile domain-containing protein</fullName>
    </recommendedName>
</protein>
<name>R7TP41_CAPTE</name>
<dbReference type="Gene3D" id="1.20.1250.20">
    <property type="entry name" value="MFS general substrate transporter like domains"/>
    <property type="match status" value="1"/>
</dbReference>
<feature type="transmembrane region" description="Helical" evidence="5">
    <location>
        <begin position="382"/>
        <end position="403"/>
    </location>
</feature>
<evidence type="ECO:0000256" key="5">
    <source>
        <dbReference type="SAM" id="Phobius"/>
    </source>
</evidence>
<evidence type="ECO:0008006" key="9">
    <source>
        <dbReference type="Google" id="ProtNLM"/>
    </source>
</evidence>
<evidence type="ECO:0000256" key="3">
    <source>
        <dbReference type="ARBA" id="ARBA00022989"/>
    </source>
</evidence>
<evidence type="ECO:0000313" key="7">
    <source>
        <dbReference type="EnsemblMetazoa" id="CapteP201470"/>
    </source>
</evidence>
<organism evidence="6">
    <name type="scientific">Capitella teleta</name>
    <name type="common">Polychaete worm</name>
    <dbReference type="NCBI Taxonomy" id="283909"/>
    <lineage>
        <taxon>Eukaryota</taxon>
        <taxon>Metazoa</taxon>
        <taxon>Spiralia</taxon>
        <taxon>Lophotrochozoa</taxon>
        <taxon>Annelida</taxon>
        <taxon>Polychaeta</taxon>
        <taxon>Sedentaria</taxon>
        <taxon>Scolecida</taxon>
        <taxon>Capitellidae</taxon>
        <taxon>Capitella</taxon>
    </lineage>
</organism>
<reference evidence="7" key="3">
    <citation type="submission" date="2015-06" db="UniProtKB">
        <authorList>
            <consortium name="EnsemblMetazoa"/>
        </authorList>
    </citation>
    <scope>IDENTIFICATION</scope>
</reference>
<comment type="subcellular location">
    <subcellularLocation>
        <location evidence="1">Membrane</location>
        <topology evidence="1">Multi-pass membrane protein</topology>
    </subcellularLocation>
</comment>
<feature type="transmembrane region" description="Helical" evidence="5">
    <location>
        <begin position="133"/>
        <end position="152"/>
    </location>
</feature>
<evidence type="ECO:0000256" key="4">
    <source>
        <dbReference type="ARBA" id="ARBA00023136"/>
    </source>
</evidence>
<evidence type="ECO:0000256" key="2">
    <source>
        <dbReference type="ARBA" id="ARBA00022692"/>
    </source>
</evidence>
<feature type="transmembrane region" description="Helical" evidence="5">
    <location>
        <begin position="444"/>
        <end position="469"/>
    </location>
</feature>
<evidence type="ECO:0000313" key="8">
    <source>
        <dbReference type="Proteomes" id="UP000014760"/>
    </source>
</evidence>
<reference evidence="6 8" key="2">
    <citation type="journal article" date="2013" name="Nature">
        <title>Insights into bilaterian evolution from three spiralian genomes.</title>
        <authorList>
            <person name="Simakov O."/>
            <person name="Marletaz F."/>
            <person name="Cho S.J."/>
            <person name="Edsinger-Gonzales E."/>
            <person name="Havlak P."/>
            <person name="Hellsten U."/>
            <person name="Kuo D.H."/>
            <person name="Larsson T."/>
            <person name="Lv J."/>
            <person name="Arendt D."/>
            <person name="Savage R."/>
            <person name="Osoegawa K."/>
            <person name="de Jong P."/>
            <person name="Grimwood J."/>
            <person name="Chapman J.A."/>
            <person name="Shapiro H."/>
            <person name="Aerts A."/>
            <person name="Otillar R.P."/>
            <person name="Terry A.Y."/>
            <person name="Boore J.L."/>
            <person name="Grigoriev I.V."/>
            <person name="Lindberg D.R."/>
            <person name="Seaver E.C."/>
            <person name="Weisblat D.A."/>
            <person name="Putnam N.H."/>
            <person name="Rokhsar D.S."/>
        </authorList>
    </citation>
    <scope>NUCLEOTIDE SEQUENCE</scope>
    <source>
        <strain evidence="6 8">I ESC-2004</strain>
    </source>
</reference>
<feature type="transmembrane region" description="Helical" evidence="5">
    <location>
        <begin position="205"/>
        <end position="224"/>
    </location>
</feature>
<keyword evidence="3 5" id="KW-1133">Transmembrane helix</keyword>
<dbReference type="InterPro" id="IPR036259">
    <property type="entry name" value="MFS_trans_sf"/>
</dbReference>
<dbReference type="PANTHER" id="PTHR23507">
    <property type="entry name" value="ZGC:174356"/>
    <property type="match status" value="1"/>
</dbReference>
<proteinExistence type="predicted"/>
<feature type="transmembrane region" description="Helical" evidence="5">
    <location>
        <begin position="325"/>
        <end position="344"/>
    </location>
</feature>
<evidence type="ECO:0000256" key="1">
    <source>
        <dbReference type="ARBA" id="ARBA00004141"/>
    </source>
</evidence>
<sequence>MYKCLKKMYLVRIVHHWLDIAWGGGSHDKPSILKKIQGGFLGTYAAEILILIFKIAESMLEPSVRLYIYDSVCLESFPDSSTCSHLSEDASAELQVQRSSAAYIMHYKLLLNLPAMVLVLFCGAWSDRAGRKIPVIITCFGSILAVLLYMSSTYVSPTAPFLPLILIGAAVRGVFGRSAVMTMSLHSYVSDISDAETRTRKISRLVAMSSFGYLIGCMTAGVLIQHYGFLLVFMVVAILQTTCVLFAVTCMRDTVKPDPTPTTCQLSQFKDCFRVLVEPRAGRRQQLFLVAFLIVMLQQTCKSGEMDITLLFVSRSPLNWTKAEYGFLLGTDYACLGITAFFLLPLFMRCCHLKDLALTIMGLICKVFRMGFMAFSTTTWNVYFSVAIGGFNAFTNAGMKSIISKTVNNDELGRTFSLLSCGETVANMMGSVLFATLYSATVDIFPGFAFLVEGGVYVVMAIIVAVTMITSRRITMKKRPTNLQKKVMGQSKFKVECMIRLLSKWTIQDQLFNRLMTGEHLRRHYDVELVIMANWISKM</sequence>
<feature type="transmembrane region" description="Helical" evidence="5">
    <location>
        <begin position="158"/>
        <end position="175"/>
    </location>
</feature>
<keyword evidence="4 5" id="KW-0472">Membrane</keyword>
<dbReference type="OrthoDB" id="3026777at2759"/>
<feature type="transmembrane region" description="Helical" evidence="5">
    <location>
        <begin position="230"/>
        <end position="248"/>
    </location>
</feature>
<feature type="transmembrane region" description="Helical" evidence="5">
    <location>
        <begin position="109"/>
        <end position="126"/>
    </location>
</feature>
<dbReference type="OMA" id="VYKAIAC"/>
<gene>
    <name evidence="6" type="ORF">CAPTEDRAFT_201470</name>
</gene>
<dbReference type="SUPFAM" id="SSF103473">
    <property type="entry name" value="MFS general substrate transporter"/>
    <property type="match status" value="1"/>
</dbReference>
<keyword evidence="8" id="KW-1185">Reference proteome</keyword>
<dbReference type="InterPro" id="IPR011701">
    <property type="entry name" value="MFS"/>
</dbReference>
<keyword evidence="2 5" id="KW-0812">Transmembrane</keyword>
<dbReference type="EMBL" id="KB309161">
    <property type="protein sequence ID" value="ELT95312.1"/>
    <property type="molecule type" value="Genomic_DNA"/>
</dbReference>
<dbReference type="GO" id="GO:0016020">
    <property type="term" value="C:membrane"/>
    <property type="evidence" value="ECO:0007669"/>
    <property type="project" value="UniProtKB-SubCell"/>
</dbReference>
<dbReference type="GO" id="GO:0022857">
    <property type="term" value="F:transmembrane transporter activity"/>
    <property type="evidence" value="ECO:0007669"/>
    <property type="project" value="InterPro"/>
</dbReference>
<dbReference type="AlphaFoldDB" id="R7TP41"/>
<reference evidence="8" key="1">
    <citation type="submission" date="2012-12" db="EMBL/GenBank/DDBJ databases">
        <authorList>
            <person name="Hellsten U."/>
            <person name="Grimwood J."/>
            <person name="Chapman J.A."/>
            <person name="Shapiro H."/>
            <person name="Aerts A."/>
            <person name="Otillar R.P."/>
            <person name="Terry A.Y."/>
            <person name="Boore J.L."/>
            <person name="Simakov O."/>
            <person name="Marletaz F."/>
            <person name="Cho S.-J."/>
            <person name="Edsinger-Gonzales E."/>
            <person name="Havlak P."/>
            <person name="Kuo D.-H."/>
            <person name="Larsson T."/>
            <person name="Lv J."/>
            <person name="Arendt D."/>
            <person name="Savage R."/>
            <person name="Osoegawa K."/>
            <person name="de Jong P."/>
            <person name="Lindberg D.R."/>
            <person name="Seaver E.C."/>
            <person name="Weisblat D.A."/>
            <person name="Putnam N.H."/>
            <person name="Grigoriev I.V."/>
            <person name="Rokhsar D.S."/>
        </authorList>
    </citation>
    <scope>NUCLEOTIDE SEQUENCE</scope>
    <source>
        <strain evidence="8">I ESC-2004</strain>
    </source>
</reference>
<accession>R7TP41</accession>
<dbReference type="HOGENOM" id="CLU_028365_5_0_1"/>
<dbReference type="EnsemblMetazoa" id="CapteT201470">
    <property type="protein sequence ID" value="CapteP201470"/>
    <property type="gene ID" value="CapteG201470"/>
</dbReference>
<dbReference type="EMBL" id="AMQN01011895">
    <property type="status" value="NOT_ANNOTATED_CDS"/>
    <property type="molecule type" value="Genomic_DNA"/>
</dbReference>
<evidence type="ECO:0000313" key="6">
    <source>
        <dbReference type="EMBL" id="ELT95312.1"/>
    </source>
</evidence>
<dbReference type="Pfam" id="PF07690">
    <property type="entry name" value="MFS_1"/>
    <property type="match status" value="2"/>
</dbReference>
<feature type="transmembrane region" description="Helical" evidence="5">
    <location>
        <begin position="38"/>
        <end position="56"/>
    </location>
</feature>
<dbReference type="PANTHER" id="PTHR23507:SF1">
    <property type="entry name" value="FI18259P1-RELATED"/>
    <property type="match status" value="1"/>
</dbReference>
<dbReference type="Proteomes" id="UP000014760">
    <property type="component" value="Unassembled WGS sequence"/>
</dbReference>
<feature type="transmembrane region" description="Helical" evidence="5">
    <location>
        <begin position="415"/>
        <end position="438"/>
    </location>
</feature>